<protein>
    <recommendedName>
        <fullName evidence="3">histidine kinase</fullName>
        <ecNumber evidence="3">2.7.13.3</ecNumber>
    </recommendedName>
</protein>
<dbReference type="CDD" id="cd00082">
    <property type="entry name" value="HisKA"/>
    <property type="match status" value="1"/>
</dbReference>
<keyword evidence="6 17" id="KW-0597">Phosphoprotein</keyword>
<evidence type="ECO:0000256" key="9">
    <source>
        <dbReference type="ARBA" id="ARBA00022729"/>
    </source>
</evidence>
<dbReference type="CDD" id="cd13705">
    <property type="entry name" value="PBP2_BvgS_D1"/>
    <property type="match status" value="1"/>
</dbReference>
<dbReference type="InterPro" id="IPR036641">
    <property type="entry name" value="HPT_dom_sf"/>
</dbReference>
<dbReference type="GO" id="GO:0000155">
    <property type="term" value="F:phosphorelay sensor kinase activity"/>
    <property type="evidence" value="ECO:0007669"/>
    <property type="project" value="InterPro"/>
</dbReference>
<dbReference type="InterPro" id="IPR004358">
    <property type="entry name" value="Sig_transdc_His_kin-like_C"/>
</dbReference>
<proteinExistence type="predicted"/>
<keyword evidence="10" id="KW-0547">Nucleotide-binding</keyword>
<dbReference type="GO" id="GO:0005524">
    <property type="term" value="F:ATP binding"/>
    <property type="evidence" value="ECO:0007669"/>
    <property type="project" value="UniProtKB-KW"/>
</dbReference>
<evidence type="ECO:0000313" key="25">
    <source>
        <dbReference type="Proteomes" id="UP000050342"/>
    </source>
</evidence>
<dbReference type="CDD" id="cd16922">
    <property type="entry name" value="HATPase_EvgS-ArcB-TorS-like"/>
    <property type="match status" value="1"/>
</dbReference>
<feature type="coiled-coil region" evidence="18">
    <location>
        <begin position="559"/>
        <end position="586"/>
    </location>
</feature>
<dbReference type="SUPFAM" id="SSF47226">
    <property type="entry name" value="Histidine-containing phosphotransfer domain, HPT domain"/>
    <property type="match status" value="1"/>
</dbReference>
<dbReference type="PRINTS" id="PR00344">
    <property type="entry name" value="BCTRLSENSOR"/>
</dbReference>
<evidence type="ECO:0000256" key="4">
    <source>
        <dbReference type="ARBA" id="ARBA00022475"/>
    </source>
</evidence>
<dbReference type="InterPro" id="IPR036890">
    <property type="entry name" value="HATPase_C_sf"/>
</dbReference>
<dbReference type="FunFam" id="3.30.565.10:FF:000010">
    <property type="entry name" value="Sensor histidine kinase RcsC"/>
    <property type="match status" value="1"/>
</dbReference>
<comment type="catalytic activity">
    <reaction evidence="1">
        <text>ATP + protein L-histidine = ADP + protein N-phospho-L-histidine.</text>
        <dbReference type="EC" id="2.7.13.3"/>
    </reaction>
</comment>
<dbReference type="InterPro" id="IPR003594">
    <property type="entry name" value="HATPase_dom"/>
</dbReference>
<feature type="modified residue" description="Phosphohistidine" evidence="16">
    <location>
        <position position="1028"/>
    </location>
</feature>
<evidence type="ECO:0000256" key="19">
    <source>
        <dbReference type="SAM" id="Phobius"/>
    </source>
</evidence>
<dbReference type="InterPro" id="IPR003661">
    <property type="entry name" value="HisK_dim/P_dom"/>
</dbReference>
<dbReference type="CDD" id="cd17546">
    <property type="entry name" value="REC_hyHK_CKI1_RcsC-like"/>
    <property type="match status" value="1"/>
</dbReference>
<evidence type="ECO:0000256" key="13">
    <source>
        <dbReference type="ARBA" id="ARBA00022989"/>
    </source>
</evidence>
<evidence type="ECO:0000259" key="21">
    <source>
        <dbReference type="PROSITE" id="PS50109"/>
    </source>
</evidence>
<keyword evidence="18" id="KW-0175">Coiled coil</keyword>
<comment type="caution">
    <text evidence="24">The sequence shown here is derived from an EMBL/GenBank/DDBJ whole genome shotgun (WGS) entry which is preliminary data.</text>
</comment>
<dbReference type="OrthoDB" id="9797243at2"/>
<dbReference type="Gene3D" id="3.40.190.10">
    <property type="entry name" value="Periplasmic binding protein-like II"/>
    <property type="match status" value="4"/>
</dbReference>
<evidence type="ECO:0000256" key="16">
    <source>
        <dbReference type="PROSITE-ProRule" id="PRU00110"/>
    </source>
</evidence>
<dbReference type="SUPFAM" id="SSF55874">
    <property type="entry name" value="ATPase domain of HSP90 chaperone/DNA topoisomerase II/histidine kinase"/>
    <property type="match status" value="1"/>
</dbReference>
<comment type="subcellular location">
    <subcellularLocation>
        <location evidence="2">Cell inner membrane</location>
        <topology evidence="2">Multi-pass membrane protein</topology>
    </subcellularLocation>
</comment>
<feature type="domain" description="Histidine kinase" evidence="21">
    <location>
        <begin position="593"/>
        <end position="817"/>
    </location>
</feature>
<evidence type="ECO:0000256" key="18">
    <source>
        <dbReference type="SAM" id="Coils"/>
    </source>
</evidence>
<dbReference type="CDD" id="cd13707">
    <property type="entry name" value="PBP2_BvgS_D2"/>
    <property type="match status" value="1"/>
</dbReference>
<dbReference type="Pfam" id="PF00512">
    <property type="entry name" value="HisKA"/>
    <property type="match status" value="1"/>
</dbReference>
<keyword evidence="12" id="KW-0067">ATP-binding</keyword>
<keyword evidence="8 19" id="KW-0812">Transmembrane</keyword>
<dbReference type="PROSITE" id="PS50109">
    <property type="entry name" value="HIS_KIN"/>
    <property type="match status" value="1"/>
</dbReference>
<evidence type="ECO:0000256" key="3">
    <source>
        <dbReference type="ARBA" id="ARBA00012438"/>
    </source>
</evidence>
<name>A0A0Q0XA92_9PSED</name>
<evidence type="ECO:0000256" key="8">
    <source>
        <dbReference type="ARBA" id="ARBA00022692"/>
    </source>
</evidence>
<evidence type="ECO:0000256" key="6">
    <source>
        <dbReference type="ARBA" id="ARBA00022553"/>
    </source>
</evidence>
<dbReference type="PROSITE" id="PS50110">
    <property type="entry name" value="RESPONSE_REGULATORY"/>
    <property type="match status" value="1"/>
</dbReference>
<gene>
    <name evidence="24" type="ORF">AQS70_01355</name>
</gene>
<dbReference type="SMART" id="SM00388">
    <property type="entry name" value="HisKA"/>
    <property type="match status" value="1"/>
</dbReference>
<dbReference type="EMBL" id="LLWH01000112">
    <property type="protein sequence ID" value="KQB54131.1"/>
    <property type="molecule type" value="Genomic_DNA"/>
</dbReference>
<dbReference type="Pfam" id="PF02518">
    <property type="entry name" value="HATPase_c"/>
    <property type="match status" value="1"/>
</dbReference>
<keyword evidence="15 19" id="KW-0472">Membrane</keyword>
<evidence type="ECO:0000259" key="22">
    <source>
        <dbReference type="PROSITE" id="PS50110"/>
    </source>
</evidence>
<keyword evidence="25" id="KW-1185">Reference proteome</keyword>
<dbReference type="CDD" id="cd00088">
    <property type="entry name" value="HPT"/>
    <property type="match status" value="1"/>
</dbReference>
<dbReference type="Gene3D" id="3.30.565.10">
    <property type="entry name" value="Histidine kinase-like ATPase, C-terminal domain"/>
    <property type="match status" value="1"/>
</dbReference>
<feature type="transmembrane region" description="Helical" evidence="19">
    <location>
        <begin position="537"/>
        <end position="559"/>
    </location>
</feature>
<dbReference type="AlphaFoldDB" id="A0A0Q0XA92"/>
<dbReference type="InterPro" id="IPR011006">
    <property type="entry name" value="CheY-like_superfamily"/>
</dbReference>
<dbReference type="Gene3D" id="1.10.287.130">
    <property type="match status" value="1"/>
</dbReference>
<dbReference type="Pfam" id="PF00497">
    <property type="entry name" value="SBP_bac_3"/>
    <property type="match status" value="2"/>
</dbReference>
<evidence type="ECO:0000256" key="17">
    <source>
        <dbReference type="PROSITE-ProRule" id="PRU00169"/>
    </source>
</evidence>
<keyword evidence="14" id="KW-0902">Two-component regulatory system</keyword>
<evidence type="ECO:0000313" key="24">
    <source>
        <dbReference type="EMBL" id="KQB54131.1"/>
    </source>
</evidence>
<dbReference type="InterPro" id="IPR049871">
    <property type="entry name" value="BvgS-like_periplasmic2"/>
</dbReference>
<keyword evidence="5" id="KW-0997">Cell inner membrane</keyword>
<feature type="domain" description="Response regulatory" evidence="22">
    <location>
        <begin position="839"/>
        <end position="958"/>
    </location>
</feature>
<dbReference type="InterPro" id="IPR001638">
    <property type="entry name" value="Solute-binding_3/MltF_N"/>
</dbReference>
<dbReference type="Pfam" id="PF00072">
    <property type="entry name" value="Response_reg"/>
    <property type="match status" value="1"/>
</dbReference>
<evidence type="ECO:0000256" key="7">
    <source>
        <dbReference type="ARBA" id="ARBA00022679"/>
    </source>
</evidence>
<evidence type="ECO:0000256" key="10">
    <source>
        <dbReference type="ARBA" id="ARBA00022741"/>
    </source>
</evidence>
<dbReference type="Gene3D" id="1.20.120.160">
    <property type="entry name" value="HPT domain"/>
    <property type="match status" value="1"/>
</dbReference>
<dbReference type="PANTHER" id="PTHR43047:SF72">
    <property type="entry name" value="OSMOSENSING HISTIDINE PROTEIN KINASE SLN1"/>
    <property type="match status" value="1"/>
</dbReference>
<keyword evidence="11 24" id="KW-0418">Kinase</keyword>
<dbReference type="SMART" id="SM00387">
    <property type="entry name" value="HATPase_c"/>
    <property type="match status" value="1"/>
</dbReference>
<dbReference type="Pfam" id="PF01627">
    <property type="entry name" value="Hpt"/>
    <property type="match status" value="1"/>
</dbReference>
<dbReference type="InterPro" id="IPR001789">
    <property type="entry name" value="Sig_transdc_resp-reg_receiver"/>
</dbReference>
<dbReference type="RefSeq" id="WP_055102417.1">
    <property type="nucleotide sequence ID" value="NZ_LLWH01000112.1"/>
</dbReference>
<dbReference type="PANTHER" id="PTHR43047">
    <property type="entry name" value="TWO-COMPONENT HISTIDINE PROTEIN KINASE"/>
    <property type="match status" value="1"/>
</dbReference>
<dbReference type="Gene3D" id="3.40.50.2300">
    <property type="match status" value="1"/>
</dbReference>
<dbReference type="SUPFAM" id="SSF53850">
    <property type="entry name" value="Periplasmic binding protein-like II"/>
    <property type="match status" value="2"/>
</dbReference>
<keyword evidence="7" id="KW-0808">Transferase</keyword>
<dbReference type="InterPro" id="IPR008207">
    <property type="entry name" value="Sig_transdc_His_kin_Hpt_dom"/>
</dbReference>
<dbReference type="InterPro" id="IPR005467">
    <property type="entry name" value="His_kinase_dom"/>
</dbReference>
<organism evidence="24 25">
    <name type="scientific">Pseudomonas endophytica</name>
    <dbReference type="NCBI Taxonomy" id="1563157"/>
    <lineage>
        <taxon>Bacteria</taxon>
        <taxon>Pseudomonadati</taxon>
        <taxon>Pseudomonadota</taxon>
        <taxon>Gammaproteobacteria</taxon>
        <taxon>Pseudomonadales</taxon>
        <taxon>Pseudomonadaceae</taxon>
        <taxon>Pseudomonas</taxon>
    </lineage>
</organism>
<dbReference type="GO" id="GO:0009927">
    <property type="term" value="F:histidine phosphotransfer kinase activity"/>
    <property type="evidence" value="ECO:0007669"/>
    <property type="project" value="TreeGrafter"/>
</dbReference>
<dbReference type="GO" id="GO:0005886">
    <property type="term" value="C:plasma membrane"/>
    <property type="evidence" value="ECO:0007669"/>
    <property type="project" value="UniProtKB-SubCell"/>
</dbReference>
<reference evidence="24 25" key="1">
    <citation type="submission" date="2015-10" db="EMBL/GenBank/DDBJ databases">
        <title>Pseudomonas helleri sp. nov. and Pseudomonas weihenstephanensis sp. nov., isolated from raw cows milk.</title>
        <authorList>
            <person name="Von Neubeck M."/>
            <person name="Huptas C."/>
            <person name="Wenning M."/>
            <person name="Scherer S."/>
        </authorList>
    </citation>
    <scope>NUCLEOTIDE SEQUENCE [LARGE SCALE GENOMIC DNA]</scope>
    <source>
        <strain evidence="24 25">BSTT44</strain>
    </source>
</reference>
<dbReference type="InterPro" id="IPR049870">
    <property type="entry name" value="BvgS-like_periplasmic1"/>
</dbReference>
<feature type="domain" description="HPt" evidence="23">
    <location>
        <begin position="989"/>
        <end position="1082"/>
    </location>
</feature>
<evidence type="ECO:0000256" key="1">
    <source>
        <dbReference type="ARBA" id="ARBA00000085"/>
    </source>
</evidence>
<evidence type="ECO:0000256" key="20">
    <source>
        <dbReference type="SAM" id="SignalP"/>
    </source>
</evidence>
<evidence type="ECO:0000256" key="14">
    <source>
        <dbReference type="ARBA" id="ARBA00023012"/>
    </source>
</evidence>
<accession>A0A0Q0XA92</accession>
<evidence type="ECO:0000259" key="23">
    <source>
        <dbReference type="PROSITE" id="PS50894"/>
    </source>
</evidence>
<feature type="chain" id="PRO_5006186376" description="histidine kinase" evidence="20">
    <location>
        <begin position="24"/>
        <end position="1089"/>
    </location>
</feature>
<dbReference type="Proteomes" id="UP000050342">
    <property type="component" value="Unassembled WGS sequence"/>
</dbReference>
<evidence type="ECO:0000256" key="5">
    <source>
        <dbReference type="ARBA" id="ARBA00022519"/>
    </source>
</evidence>
<feature type="modified residue" description="4-aspartylphosphate" evidence="17">
    <location>
        <position position="888"/>
    </location>
</feature>
<keyword evidence="13 19" id="KW-1133">Transmembrane helix</keyword>
<dbReference type="SMART" id="SM00062">
    <property type="entry name" value="PBPb"/>
    <property type="match status" value="2"/>
</dbReference>
<feature type="signal peptide" evidence="20">
    <location>
        <begin position="1"/>
        <end position="23"/>
    </location>
</feature>
<dbReference type="InterPro" id="IPR036097">
    <property type="entry name" value="HisK_dim/P_sf"/>
</dbReference>
<evidence type="ECO:0000256" key="15">
    <source>
        <dbReference type="ARBA" id="ARBA00023136"/>
    </source>
</evidence>
<dbReference type="PROSITE" id="PS50894">
    <property type="entry name" value="HPT"/>
    <property type="match status" value="1"/>
</dbReference>
<keyword evidence="4" id="KW-1003">Cell membrane</keyword>
<evidence type="ECO:0000256" key="2">
    <source>
        <dbReference type="ARBA" id="ARBA00004429"/>
    </source>
</evidence>
<dbReference type="EC" id="2.7.13.3" evidence="3"/>
<dbReference type="SUPFAM" id="SSF47384">
    <property type="entry name" value="Homodimeric domain of signal transducing histidine kinase"/>
    <property type="match status" value="1"/>
</dbReference>
<keyword evidence="9 20" id="KW-0732">Signal</keyword>
<evidence type="ECO:0000256" key="11">
    <source>
        <dbReference type="ARBA" id="ARBA00022777"/>
    </source>
</evidence>
<dbReference type="SMART" id="SM00448">
    <property type="entry name" value="REC"/>
    <property type="match status" value="1"/>
</dbReference>
<sequence>MNVLVRQGLLIMLLMLSLPCAVAQPTVQPLQLLGRSNVEAYSVKLEVSDWQWLKQHGTLRLGISAPDYAPFDMTGNDQDFEGLTADYVQLLSELLQVNVDVKRYASRALAIDALKRGELDLLSSANGFEAQDRDLVLSQAYADDSPTLVTRRGDQQALPADLAGKRLAMLDHYLPPQNVKAFYPKAVLQLYPSTLSAIGAVAFGQADAYLGDFISANYLINKNYLNNVQLADFSRIEVRPFSFALQRGNPRLLSIINTALAVIPASEKITILRRWSSEGAQVGSHSRLSLTPNEQRWLAEHPRLRVAINDQYRPLSFIDDQGVFKGVSADVLFAISARTGIEFEAVKGNSVQDLIGLVSNGKADVIGAFTPSTDRASQLLFTRPYLTTPFVLVTRSLPEGPRTLDEMADKRLVLVRGNVLRAFVSQHYPRIQLLEADNAAEAMKWVVEGKADGAINALISASYMISQRFSEQLHITSTIGTQPAQIGFATAHDEPELNSILDKALRSITPEDMSVLTSRWRDDSREGDSYWLRNRAAILQGFAIAAALLLVALGWIAYLRRSIAKRQQLLEQLQMAKQRADEANRAKTTFLATMSHEIRTPMNAVIGMLELAMKKADQGVMDRLAIEVASSAARELLDLIGDILDIARIESGHLSLSPKPANVEGLVTSVMRMFDGLARHKHLSLVYEKSASAAIVDVLIDPMRFKQIISNVMSNAIKFTDQGEVRLTLSVQPDADGAQVQIGIIVEDTGVGISEQDQRRLFSPFVQASNNSQSARSGSGLGLVICRTLCEMMGGTIHLSSQLSKGTRVEITLNQPSCTTDAGQPVVEADSLALPRSLSVLVVDDYPANRLLLAQQLSYLGHRVQDAENGAQGFAAWRAGRFEVVITDCNMPVMNGYDLVRAIRRDEAERALEPCHVVGLTANAQPEEVERCLQAGMDQCLFKPISLQDLNVCLAAGTSGSSHMACAEPVSDKRDDIDLAYLKQLAQCDDLQVQQLLTDLAASNSQDLVRLIQLFVSDDVEGLAALAHKIKGGVALVNAKALVRCCEQLEAACVRADPPLITACVDALHSEMEHFGEALMVYLKEEHSF</sequence>
<evidence type="ECO:0000256" key="12">
    <source>
        <dbReference type="ARBA" id="ARBA00022840"/>
    </source>
</evidence>
<dbReference type="STRING" id="1563157.AQS70_01355"/>
<dbReference type="SUPFAM" id="SSF52172">
    <property type="entry name" value="CheY-like"/>
    <property type="match status" value="1"/>
</dbReference>